<dbReference type="InParanoid" id="V4S2C8"/>
<dbReference type="Proteomes" id="UP000030687">
    <property type="component" value="Unassembled WGS sequence"/>
</dbReference>
<name>V4S2C8_CITCL</name>
<accession>V4S2C8</accession>
<proteinExistence type="predicted"/>
<reference evidence="1 2" key="1">
    <citation type="submission" date="2013-10" db="EMBL/GenBank/DDBJ databases">
        <authorList>
            <consortium name="International Citrus Genome Consortium"/>
            <person name="Jenkins J."/>
            <person name="Schmutz J."/>
            <person name="Prochnik S."/>
            <person name="Rokhsar D."/>
            <person name="Gmitter F."/>
            <person name="Ollitrault P."/>
            <person name="Machado M."/>
            <person name="Talon M."/>
            <person name="Wincker P."/>
            <person name="Jaillon O."/>
            <person name="Morgante M."/>
        </authorList>
    </citation>
    <scope>NUCLEOTIDE SEQUENCE</scope>
    <source>
        <strain evidence="2">cv. Clemenules</strain>
    </source>
</reference>
<organism evidence="1 2">
    <name type="scientific">Citrus clementina</name>
    <name type="common">Clementine</name>
    <name type="synonym">Citrus deliciosa x Citrus sinensis</name>
    <dbReference type="NCBI Taxonomy" id="85681"/>
    <lineage>
        <taxon>Eukaryota</taxon>
        <taxon>Viridiplantae</taxon>
        <taxon>Streptophyta</taxon>
        <taxon>Embryophyta</taxon>
        <taxon>Tracheophyta</taxon>
        <taxon>Spermatophyta</taxon>
        <taxon>Magnoliopsida</taxon>
        <taxon>eudicotyledons</taxon>
        <taxon>Gunneridae</taxon>
        <taxon>Pentapetalae</taxon>
        <taxon>rosids</taxon>
        <taxon>malvids</taxon>
        <taxon>Sapindales</taxon>
        <taxon>Rutaceae</taxon>
        <taxon>Aurantioideae</taxon>
        <taxon>Citrus</taxon>
    </lineage>
</organism>
<evidence type="ECO:0000313" key="2">
    <source>
        <dbReference type="Proteomes" id="UP000030687"/>
    </source>
</evidence>
<evidence type="ECO:0000313" key="1">
    <source>
        <dbReference type="EMBL" id="ESR41518.1"/>
    </source>
</evidence>
<dbReference type="eggNOG" id="ENOG502S012">
    <property type="taxonomic scope" value="Eukaryota"/>
</dbReference>
<keyword evidence="2" id="KW-1185">Reference proteome</keyword>
<gene>
    <name evidence="1" type="ORF">CICLE_v10013462mg</name>
</gene>
<dbReference type="OMA" id="GVDIKCW"/>
<dbReference type="EMBL" id="KI536861">
    <property type="protein sequence ID" value="ESR41518.1"/>
    <property type="molecule type" value="Genomic_DNA"/>
</dbReference>
<protein>
    <recommendedName>
        <fullName evidence="3">Retrotransposon Copia-like N-terminal domain-containing protein</fullName>
    </recommendedName>
</protein>
<dbReference type="Gramene" id="ESR41518">
    <property type="protein sequence ID" value="ESR41518"/>
    <property type="gene ID" value="CICLE_v10013462mg"/>
</dbReference>
<evidence type="ECO:0008006" key="3">
    <source>
        <dbReference type="Google" id="ProtNLM"/>
    </source>
</evidence>
<dbReference type="KEGG" id="cic:CICLE_v10013462mg"/>
<sequence length="256" mass="29574">MSDLPPSLATAPVAPAAPGLPDLFVYDLPASTSNTAKNLLDASKIELFNGENFKCWQEMVFHVLDVHNLVDYLQSSPPEEGTEDYDKKLQTWNAGNKVCMHTILNSLASSLCDIYYPYKNAYEIWALLKKKYMLESWEDYIKTSKHKKKQVSFKDAIIHVRIEEKNRIRDVFDKAKKFRSNANLIKNTPQLNKKQSNPINRHPNNPKRLIAKRKRELPLYTDYKKRFFSLLLREKFSRASCFGSDKDAYTSSADQT</sequence>
<dbReference type="AlphaFoldDB" id="V4S2C8"/>